<dbReference type="eggNOG" id="COG3012">
    <property type="taxonomic scope" value="Bacteria"/>
</dbReference>
<sequence>MFSICCIISNLDGTKEENFCLYLNKEEIIEFFSIFNEYFQIDMDTNELDYPKYIKIGMDNEYIDKIKAFFEKYSIYFVFRFIIEKMKKMKEERIVVMGFDIERTNYITKSQLIDMDNSYKNFENIIKKNVTDILKSKKRFRKCYHEIDKAKCSNDMTSAHSISKSSSLRKISENNFLYNFETNFYKFFDDNNKDPSCILQPKKIGVNEASTFYGFCRYHDNILFKDIDEEDVEINEKNAFLLGYRGFIKEYYNKEWSIEFQKNLISDISNVITTPFIGECKSATIPNYLKEFITKEYGNIDSYIKNVFYKNLLNDNTFLKELEKGAEDCKKMRDRYFQVFINKNYDSIKYLVFTFSNIPDILFSGAAPILYDFDGNCLQNDINNLENIAINSIYYKNGGAVIFQWFADDKINPKFIDSIIKTYKKEKNNICNIIIQLVFSYIENIFMRISWWDKLEKKLKEELSNRNLDTIYNKPYKSLIPNGNQYCNWGNVNIIKGF</sequence>
<dbReference type="PATRIC" id="fig|1045858.4.peg.1543"/>
<dbReference type="GeneID" id="44970068"/>
<evidence type="ECO:0000313" key="2">
    <source>
        <dbReference type="Proteomes" id="UP000008522"/>
    </source>
</evidence>
<dbReference type="HOGENOM" id="CLU_547102_0_0_12"/>
<dbReference type="Proteomes" id="UP000008522">
    <property type="component" value="Chromosome"/>
</dbReference>
<dbReference type="OrthoDB" id="583051at2"/>
<gene>
    <name evidence="1" type="ordered locus">Bint_1544</name>
</gene>
<dbReference type="KEGG" id="bip:Bint_1544"/>
<keyword evidence="2" id="KW-1185">Reference proteome</keyword>
<dbReference type="EMBL" id="CP002874">
    <property type="protein sequence ID" value="AEM22163.1"/>
    <property type="molecule type" value="Genomic_DNA"/>
</dbReference>
<proteinExistence type="predicted"/>
<dbReference type="RefSeq" id="WP_014487989.1">
    <property type="nucleotide sequence ID" value="NC_017243.1"/>
</dbReference>
<accession>G0EI04</accession>
<protein>
    <submittedName>
        <fullName evidence="1">Uncharacterized protein</fullName>
    </submittedName>
</protein>
<dbReference type="AlphaFoldDB" id="G0EI04"/>
<evidence type="ECO:0000313" key="1">
    <source>
        <dbReference type="EMBL" id="AEM22163.1"/>
    </source>
</evidence>
<organism evidence="1 2">
    <name type="scientific">Brachyspira intermedia (strain ATCC 51140 / PWS/A)</name>
    <name type="common">Serpulina intermedia</name>
    <dbReference type="NCBI Taxonomy" id="1045858"/>
    <lineage>
        <taxon>Bacteria</taxon>
        <taxon>Pseudomonadati</taxon>
        <taxon>Spirochaetota</taxon>
        <taxon>Spirochaetia</taxon>
        <taxon>Brachyspirales</taxon>
        <taxon>Brachyspiraceae</taxon>
        <taxon>Brachyspira</taxon>
    </lineage>
</organism>
<name>G0EI04_BRAIP</name>
<reference evidence="1 2" key="1">
    <citation type="journal article" date="2011" name="BMC Genomics">
        <title>Complete genome sequence of Brachyspira intermedia reveals unique genomic features in Brachyspira species and phage-mediated horizontal gene transfer.</title>
        <authorList>
            <person name="Hafstrom T."/>
            <person name="Jansson D.S."/>
            <person name="Segerman B."/>
        </authorList>
    </citation>
    <scope>NUCLEOTIDE SEQUENCE [LARGE SCALE GENOMIC DNA]</scope>
    <source>
        <strain evidence="2">ATCC 51140 / PWS/A</strain>
    </source>
</reference>